<dbReference type="EMBL" id="BHVU01000479">
    <property type="protein sequence ID" value="GCA95817.1"/>
    <property type="molecule type" value="Genomic_DNA"/>
</dbReference>
<feature type="transmembrane region" description="Helical" evidence="1">
    <location>
        <begin position="193"/>
        <end position="216"/>
    </location>
</feature>
<organism evidence="2 3">
    <name type="scientific">Microcystis aeruginosa 11-30S32</name>
    <dbReference type="NCBI Taxonomy" id="2358142"/>
    <lineage>
        <taxon>Bacteria</taxon>
        <taxon>Bacillati</taxon>
        <taxon>Cyanobacteriota</taxon>
        <taxon>Cyanophyceae</taxon>
        <taxon>Oscillatoriophycideae</taxon>
        <taxon>Chroococcales</taxon>
        <taxon>Microcystaceae</taxon>
        <taxon>Microcystis</taxon>
    </lineage>
</organism>
<name>A0A510PPN7_MICAE</name>
<feature type="transmembrane region" description="Helical" evidence="1">
    <location>
        <begin position="74"/>
        <end position="94"/>
    </location>
</feature>
<proteinExistence type="predicted"/>
<feature type="transmembrane region" description="Helical" evidence="1">
    <location>
        <begin position="119"/>
        <end position="142"/>
    </location>
</feature>
<keyword evidence="1" id="KW-0472">Membrane</keyword>
<sequence length="222" mass="25477">MLTLTILWLAFIDSINPTPIAIAILIFLYRGTRGVWAYVYGIFLTTLVQSFVFYFGLSELQEIISRQHLSSVNWGWLLILVGVVVSAYGLYRWCHRKEIPNLRRWDSLPPLDYANRLKFLAFGSATTLAETPGAFLMILAIIEIRKLATPFVFLPFYLGLYATIYTLPIVLLNLAGIWHKKPLETWLSRHFKLLYLILNITISLSLIAFGVFFLAMGVKQLR</sequence>
<protein>
    <recommendedName>
        <fullName evidence="4">GAP family protein</fullName>
    </recommendedName>
</protein>
<feature type="transmembrane region" description="Helical" evidence="1">
    <location>
        <begin position="154"/>
        <end position="172"/>
    </location>
</feature>
<dbReference type="Pfam" id="PF11139">
    <property type="entry name" value="SfLAP"/>
    <property type="match status" value="1"/>
</dbReference>
<dbReference type="Proteomes" id="UP000321223">
    <property type="component" value="Unassembled WGS sequence"/>
</dbReference>
<reference evidence="2 3" key="1">
    <citation type="journal article" date="2019" name="Appl. Environ. Microbiol.">
        <title>Co-occurrence of broad and narrow host-range viruses infecting the toxic bloom-forming cyanobacterium Microcystis aeruginosa.</title>
        <authorList>
            <person name="Morimoto D."/>
            <person name="Tominaga K."/>
            <person name="Nishimura Y."/>
            <person name="Yoshida N."/>
            <person name="Kimura S."/>
            <person name="Sako Y."/>
            <person name="Yoshida T."/>
        </authorList>
    </citation>
    <scope>NUCLEOTIDE SEQUENCE [LARGE SCALE GENOMIC DNA]</scope>
    <source>
        <strain evidence="2 3">11-30S32</strain>
    </source>
</reference>
<evidence type="ECO:0000256" key="1">
    <source>
        <dbReference type="SAM" id="Phobius"/>
    </source>
</evidence>
<feature type="transmembrane region" description="Helical" evidence="1">
    <location>
        <begin position="6"/>
        <end position="28"/>
    </location>
</feature>
<feature type="transmembrane region" description="Helical" evidence="1">
    <location>
        <begin position="35"/>
        <end position="54"/>
    </location>
</feature>
<evidence type="ECO:0000313" key="3">
    <source>
        <dbReference type="Proteomes" id="UP000321223"/>
    </source>
</evidence>
<gene>
    <name evidence="2" type="ORF">MAE30S32_44690</name>
</gene>
<keyword evidence="1" id="KW-1133">Transmembrane helix</keyword>
<evidence type="ECO:0008006" key="4">
    <source>
        <dbReference type="Google" id="ProtNLM"/>
    </source>
</evidence>
<dbReference type="InterPro" id="IPR021315">
    <property type="entry name" value="Gap/Sap"/>
</dbReference>
<comment type="caution">
    <text evidence="2">The sequence shown here is derived from an EMBL/GenBank/DDBJ whole genome shotgun (WGS) entry which is preliminary data.</text>
</comment>
<keyword evidence="1" id="KW-0812">Transmembrane</keyword>
<accession>A0A510PPN7</accession>
<dbReference type="AlphaFoldDB" id="A0A510PPN7"/>
<evidence type="ECO:0000313" key="2">
    <source>
        <dbReference type="EMBL" id="GCA95817.1"/>
    </source>
</evidence>